<reference evidence="5" key="2">
    <citation type="submission" date="2025-08" db="UniProtKB">
        <authorList>
            <consortium name="RefSeq"/>
        </authorList>
    </citation>
    <scope>IDENTIFICATION</scope>
    <source>
        <tissue evidence="5">Leaf</tissue>
    </source>
</reference>
<evidence type="ECO:0000256" key="2">
    <source>
        <dbReference type="ARBA" id="ARBA00022801"/>
    </source>
</evidence>
<dbReference type="PANTHER" id="PTHR43039">
    <property type="entry name" value="ESTERASE-RELATED"/>
    <property type="match status" value="1"/>
</dbReference>
<evidence type="ECO:0000256" key="1">
    <source>
        <dbReference type="ARBA" id="ARBA00008645"/>
    </source>
</evidence>
<dbReference type="Gene3D" id="3.40.50.1820">
    <property type="entry name" value="alpha/beta hydrolase"/>
    <property type="match status" value="1"/>
</dbReference>
<dbReference type="InterPro" id="IPR000073">
    <property type="entry name" value="AB_hydrolase_1"/>
</dbReference>
<evidence type="ECO:0000313" key="4">
    <source>
        <dbReference type="Proteomes" id="UP000515123"/>
    </source>
</evidence>
<feature type="domain" description="AB hydrolase-1" evidence="3">
    <location>
        <begin position="18"/>
        <end position="250"/>
    </location>
</feature>
<name>A0A6P5FZS3_ANACO</name>
<keyword evidence="2" id="KW-0378">Hydrolase</keyword>
<gene>
    <name evidence="5" type="primary">LOC109717231</name>
</gene>
<accession>A0A6P5FZS3</accession>
<dbReference type="Proteomes" id="UP000515123">
    <property type="component" value="Linkage group 11"/>
</dbReference>
<dbReference type="AlphaFoldDB" id="A0A6P5FZS3"/>
<dbReference type="GeneID" id="109717231"/>
<reference evidence="4" key="1">
    <citation type="journal article" date="2015" name="Nat. Genet.">
        <title>The pineapple genome and the evolution of CAM photosynthesis.</title>
        <authorList>
            <person name="Ming R."/>
            <person name="VanBuren R."/>
            <person name="Wai C.M."/>
            <person name="Tang H."/>
            <person name="Schatz M.C."/>
            <person name="Bowers J.E."/>
            <person name="Lyons E."/>
            <person name="Wang M.L."/>
            <person name="Chen J."/>
            <person name="Biggers E."/>
            <person name="Zhang J."/>
            <person name="Huang L."/>
            <person name="Zhang L."/>
            <person name="Miao W."/>
            <person name="Zhang J."/>
            <person name="Ye Z."/>
            <person name="Miao C."/>
            <person name="Lin Z."/>
            <person name="Wang H."/>
            <person name="Zhou H."/>
            <person name="Yim W.C."/>
            <person name="Priest H.D."/>
            <person name="Zheng C."/>
            <person name="Woodhouse M."/>
            <person name="Edger P.P."/>
            <person name="Guyot R."/>
            <person name="Guo H.B."/>
            <person name="Guo H."/>
            <person name="Zheng G."/>
            <person name="Singh R."/>
            <person name="Sharma A."/>
            <person name="Min X."/>
            <person name="Zheng Y."/>
            <person name="Lee H."/>
            <person name="Gurtowski J."/>
            <person name="Sedlazeck F.J."/>
            <person name="Harkess A."/>
            <person name="McKain M.R."/>
            <person name="Liao Z."/>
            <person name="Fang J."/>
            <person name="Liu J."/>
            <person name="Zhang X."/>
            <person name="Zhang Q."/>
            <person name="Hu W."/>
            <person name="Qin Y."/>
            <person name="Wang K."/>
            <person name="Chen L.Y."/>
            <person name="Shirley N."/>
            <person name="Lin Y.R."/>
            <person name="Liu L.Y."/>
            <person name="Hernandez A.G."/>
            <person name="Wright C.L."/>
            <person name="Bulone V."/>
            <person name="Tuskan G.A."/>
            <person name="Heath K."/>
            <person name="Zee F."/>
            <person name="Moore P.H."/>
            <person name="Sunkar R."/>
            <person name="Leebens-Mack J.H."/>
            <person name="Mockler T."/>
            <person name="Bennetzen J.L."/>
            <person name="Freeling M."/>
            <person name="Sankoff D."/>
            <person name="Paterson A.H."/>
            <person name="Zhu X."/>
            <person name="Yang X."/>
            <person name="Smith J.A."/>
            <person name="Cushman J.C."/>
            <person name="Paull R.E."/>
            <person name="Yu Q."/>
        </authorList>
    </citation>
    <scope>NUCLEOTIDE SEQUENCE [LARGE SCALE GENOMIC DNA]</scope>
    <source>
        <strain evidence="4">cv. F153</strain>
    </source>
</reference>
<keyword evidence="4" id="KW-1185">Reference proteome</keyword>
<dbReference type="GO" id="GO:0016787">
    <property type="term" value="F:hydrolase activity"/>
    <property type="evidence" value="ECO:0007669"/>
    <property type="project" value="UniProtKB-KW"/>
</dbReference>
<protein>
    <submittedName>
        <fullName evidence="5">Probable esterase KAI2</fullName>
    </submittedName>
</protein>
<dbReference type="FunFam" id="3.40.50.1820:FF:000042">
    <property type="entry name" value="probable strigolactone esterase DAD2"/>
    <property type="match status" value="1"/>
</dbReference>
<dbReference type="InterPro" id="IPR029058">
    <property type="entry name" value="AB_hydrolase_fold"/>
</dbReference>
<evidence type="ECO:0000259" key="3">
    <source>
        <dbReference type="Pfam" id="PF12697"/>
    </source>
</evidence>
<dbReference type="RefSeq" id="XP_020098490.1">
    <property type="nucleotide sequence ID" value="XM_020242901.1"/>
</dbReference>
<dbReference type="SUPFAM" id="SSF53474">
    <property type="entry name" value="alpha/beta-Hydrolases"/>
    <property type="match status" value="1"/>
</dbReference>
<dbReference type="OrthoDB" id="408373at2759"/>
<proteinExistence type="inferred from homology"/>
<sequence>MAAMSTNVTMVGSGEKVVVLAHGYGGNQAVWDGLVPHLSKNYRILLFDWDFSGNGSDVDPSSYSFTAYADDLITLMDERNLNDAVYIGHSMAGMIGCIASIKRRDLFAHLVLIAASPRYLNSEDYVGGFEKEDVDGILSSIETNFQDWALKFVPVAIGVNNSVFIKMLGRSFCTMRPDVALAVARTIFLGDHRDVLDEVDVPCTIIQTTDDFAVPVSVGQYMQSKIREASLEIIEAGGHFPQLTTRDLVIEILDGVLPPINAAYYN</sequence>
<evidence type="ECO:0000313" key="5">
    <source>
        <dbReference type="RefSeq" id="XP_020098490.1"/>
    </source>
</evidence>
<dbReference type="Gramene" id="Aco005671.1.mrna1">
    <property type="protein sequence ID" value="Aco005671.1.mrna1"/>
    <property type="gene ID" value="Aco005671.1.path1"/>
</dbReference>
<dbReference type="Pfam" id="PF12697">
    <property type="entry name" value="Abhydrolase_6"/>
    <property type="match status" value="1"/>
</dbReference>
<comment type="similarity">
    <text evidence="1">Belongs to the AB hydrolase superfamily.</text>
</comment>
<organism evidence="4 5">
    <name type="scientific">Ananas comosus</name>
    <name type="common">Pineapple</name>
    <name type="synonym">Ananas ananas</name>
    <dbReference type="NCBI Taxonomy" id="4615"/>
    <lineage>
        <taxon>Eukaryota</taxon>
        <taxon>Viridiplantae</taxon>
        <taxon>Streptophyta</taxon>
        <taxon>Embryophyta</taxon>
        <taxon>Tracheophyta</taxon>
        <taxon>Spermatophyta</taxon>
        <taxon>Magnoliopsida</taxon>
        <taxon>Liliopsida</taxon>
        <taxon>Poales</taxon>
        <taxon>Bromeliaceae</taxon>
        <taxon>Bromelioideae</taxon>
        <taxon>Ananas</taxon>
    </lineage>
</organism>